<accession>A0A975DGJ3</accession>
<geneLocation type="plasmid" evidence="4 6">
    <name>unnamed2</name>
</geneLocation>
<comment type="similarity">
    <text evidence="1">Belongs to the NAD(P)-dependent epimerase/dehydratase family. SDR39U1 subfamily.</text>
</comment>
<dbReference type="InterPro" id="IPR010099">
    <property type="entry name" value="SDR39U1"/>
</dbReference>
<dbReference type="InterPro" id="IPR001509">
    <property type="entry name" value="Epimerase_deHydtase"/>
</dbReference>
<sequence length="295" mass="32569">MKILITGGTGLIGSMLCAQLNAHSLFVLTRNTDNKLFSGSNHITPISHIEDVDFNDIDAVINLAGEPIAEKRWNEQQKQLIVQSRLGITQSLVSKINNCVNPPSVFISGSAIGYYGRQSPNLLIDESFEEAFIEFSHELCSMWENEALKTNQNTRVCILRTGIVLSKDGGALKKLLPSFKLGIGSVVADGRQLMSWIHIQDMVKGIIFLLENSTSNGIFNMTAPNAVNNHEFSKTLAAQLHRPCLLSMPAWVMKLLFGEMADLLIYGQGVYPKRLLGAGFNFDYPTLDKALNDLL</sequence>
<dbReference type="Proteomes" id="UP000664904">
    <property type="component" value="Plasmid unnamed2"/>
</dbReference>
<dbReference type="InterPro" id="IPR013549">
    <property type="entry name" value="DUF1731"/>
</dbReference>
<dbReference type="EMBL" id="CP072133">
    <property type="protein sequence ID" value="QTH71443.1"/>
    <property type="molecule type" value="Genomic_DNA"/>
</dbReference>
<keyword evidence="6" id="KW-1185">Reference proteome</keyword>
<dbReference type="Pfam" id="PF01370">
    <property type="entry name" value="Epimerase"/>
    <property type="match status" value="1"/>
</dbReference>
<organism evidence="5 6">
    <name type="scientific">Pseudoalteromonas xiamenensis</name>
    <dbReference type="NCBI Taxonomy" id="882626"/>
    <lineage>
        <taxon>Bacteria</taxon>
        <taxon>Pseudomonadati</taxon>
        <taxon>Pseudomonadota</taxon>
        <taxon>Gammaproteobacteria</taxon>
        <taxon>Alteromonadales</taxon>
        <taxon>Pseudoalteromonadaceae</taxon>
        <taxon>Pseudoalteromonas</taxon>
    </lineage>
</organism>
<feature type="domain" description="NAD-dependent epimerase/dehydratase" evidence="2">
    <location>
        <begin position="3"/>
        <end position="220"/>
    </location>
</feature>
<dbReference type="AlphaFoldDB" id="A0A975DGJ3"/>
<dbReference type="EMBL" id="CP072132">
    <property type="protein sequence ID" value="QTH70113.1"/>
    <property type="molecule type" value="Genomic_DNA"/>
</dbReference>
<dbReference type="RefSeq" id="WP_208841709.1">
    <property type="nucleotide sequence ID" value="NZ_CP072132.1"/>
</dbReference>
<proteinExistence type="inferred from homology"/>
<dbReference type="NCBIfam" id="TIGR01777">
    <property type="entry name" value="yfcH"/>
    <property type="match status" value="1"/>
</dbReference>
<evidence type="ECO:0000313" key="6">
    <source>
        <dbReference type="Proteomes" id="UP000664904"/>
    </source>
</evidence>
<protein>
    <submittedName>
        <fullName evidence="5">TIGR01777 family oxidoreductase</fullName>
    </submittedName>
</protein>
<dbReference type="InterPro" id="IPR036291">
    <property type="entry name" value="NAD(P)-bd_dom_sf"/>
</dbReference>
<evidence type="ECO:0000259" key="2">
    <source>
        <dbReference type="Pfam" id="PF01370"/>
    </source>
</evidence>
<dbReference type="Gene3D" id="3.40.50.720">
    <property type="entry name" value="NAD(P)-binding Rossmann-like Domain"/>
    <property type="match status" value="1"/>
</dbReference>
<feature type="domain" description="DUF1731" evidence="3">
    <location>
        <begin position="248"/>
        <end position="294"/>
    </location>
</feature>
<dbReference type="PANTHER" id="PTHR11092:SF0">
    <property type="entry name" value="EPIMERASE FAMILY PROTEIN SDR39U1"/>
    <property type="match status" value="1"/>
</dbReference>
<dbReference type="CDD" id="cd05242">
    <property type="entry name" value="SDR_a8"/>
    <property type="match status" value="1"/>
</dbReference>
<evidence type="ECO:0000256" key="1">
    <source>
        <dbReference type="ARBA" id="ARBA00009353"/>
    </source>
</evidence>
<dbReference type="Pfam" id="PF08338">
    <property type="entry name" value="DUF1731"/>
    <property type="match status" value="1"/>
</dbReference>
<dbReference type="KEGG" id="pxi:J5O05_17040"/>
<gene>
    <name evidence="4" type="ORF">J5O05_00135</name>
    <name evidence="5" type="ORF">J5O05_17040</name>
</gene>
<dbReference type="PANTHER" id="PTHR11092">
    <property type="entry name" value="SUGAR NUCLEOTIDE EPIMERASE RELATED"/>
    <property type="match status" value="1"/>
</dbReference>
<evidence type="ECO:0000313" key="5">
    <source>
        <dbReference type="EMBL" id="QTH71443.1"/>
    </source>
</evidence>
<reference evidence="5" key="1">
    <citation type="submission" date="2021-03" db="EMBL/GenBank/DDBJ databases">
        <title>Complete Genome of Pseudoalteromonas xiamenensis STKMTI.2, a new potential marine bacterium producing anti-Vibrio compounds.</title>
        <authorList>
            <person name="Handayani D.P."/>
            <person name="Isnansetyo A."/>
            <person name="Istiqomah I."/>
            <person name="Jumina J."/>
        </authorList>
    </citation>
    <scope>NUCLEOTIDE SEQUENCE</scope>
    <source>
        <strain evidence="5">STKMTI.2</strain>
        <plasmid evidence="4">unnamed2</plasmid>
    </source>
</reference>
<dbReference type="SUPFAM" id="SSF51735">
    <property type="entry name" value="NAD(P)-binding Rossmann-fold domains"/>
    <property type="match status" value="1"/>
</dbReference>
<dbReference type="Proteomes" id="UP000664904">
    <property type="component" value="Chromosome"/>
</dbReference>
<evidence type="ECO:0000259" key="3">
    <source>
        <dbReference type="Pfam" id="PF08338"/>
    </source>
</evidence>
<dbReference type="KEGG" id="pxi:J5O05_00135"/>
<evidence type="ECO:0000313" key="4">
    <source>
        <dbReference type="EMBL" id="QTH70113.1"/>
    </source>
</evidence>
<keyword evidence="4" id="KW-0614">Plasmid</keyword>
<name>A0A975DGJ3_9GAMM</name>